<keyword evidence="2" id="KW-1185">Reference proteome</keyword>
<sequence length="526" mass="59214">MLHDSIGTAKMAVSAAIVGVLLVVFVLYRQAFPRPFWGIPYNATSAKQFWGDTTALFDTIKITQDPAKFIFQQNRNLGSPVIQMFLAPFSNPTVIIDDIREVKDILSNRTLEFDRAPRTQDAYRALLPHCSLVKQTGAAFKNQRRFWEGVTSTPFLKRIAEPKIVRCALELIELFKAQAATANGRPFECFHNFDVAAFEVIWEVVFGEEGGAINSAREDVLRARQTSSQPESLDSPAVLPAIEKPEMCKSVAFFITQIAKSLKSVAQTWHLWLLQNQPEYKRRLAFKRNKINRLIENTHLRLRNLPEKDLKELNESSALVLGVRRHILADIGQGKPADSPLSPLAREEIHDELFMLLVAGHETKAVLLSWAVKFLFAYPEKQEKLRQALLNALPIPPGSKTPPIESINGTSIPYLQAYMEESMRVANTSPRLVRQTTATTSVLGHSIPKGTTVILNPYIGTEPLDISENLRSETSQKAKDSFQSYWDPTGMDDFVPERWLTEDGSFNPRQFPRLAFSAGPRMCYGT</sequence>
<dbReference type="EMBL" id="JANAKD010000042">
    <property type="protein sequence ID" value="KAJ3498608.1"/>
    <property type="molecule type" value="Genomic_DNA"/>
</dbReference>
<reference evidence="1" key="1">
    <citation type="submission" date="2022-07" db="EMBL/GenBank/DDBJ databases">
        <title>Genome Sequence of Lecanicillium saksenae.</title>
        <authorList>
            <person name="Buettner E."/>
        </authorList>
    </citation>
    <scope>NUCLEOTIDE SEQUENCE</scope>
    <source>
        <strain evidence="1">VT-O1</strain>
    </source>
</reference>
<accession>A0ACC1R4Z7</accession>
<dbReference type="Proteomes" id="UP001148737">
    <property type="component" value="Unassembled WGS sequence"/>
</dbReference>
<evidence type="ECO:0000313" key="2">
    <source>
        <dbReference type="Proteomes" id="UP001148737"/>
    </source>
</evidence>
<proteinExistence type="predicted"/>
<evidence type="ECO:0000313" key="1">
    <source>
        <dbReference type="EMBL" id="KAJ3498608.1"/>
    </source>
</evidence>
<comment type="caution">
    <text evidence="1">The sequence shown here is derived from an EMBL/GenBank/DDBJ whole genome shotgun (WGS) entry which is preliminary data.</text>
</comment>
<protein>
    <submittedName>
        <fullName evidence="1">Uncharacterized protein</fullName>
    </submittedName>
</protein>
<name>A0ACC1R4Z7_9HYPO</name>
<organism evidence="1 2">
    <name type="scientific">Lecanicillium saksenae</name>
    <dbReference type="NCBI Taxonomy" id="468837"/>
    <lineage>
        <taxon>Eukaryota</taxon>
        <taxon>Fungi</taxon>
        <taxon>Dikarya</taxon>
        <taxon>Ascomycota</taxon>
        <taxon>Pezizomycotina</taxon>
        <taxon>Sordariomycetes</taxon>
        <taxon>Hypocreomycetidae</taxon>
        <taxon>Hypocreales</taxon>
        <taxon>Cordycipitaceae</taxon>
        <taxon>Lecanicillium</taxon>
    </lineage>
</organism>
<gene>
    <name evidence="1" type="ORF">NLG97_g984</name>
</gene>